<dbReference type="PANTHER" id="PTHR12632">
    <property type="entry name" value="TRANSCRIPTION FACTOR NF-Y ALPHA-RELATED"/>
    <property type="match status" value="1"/>
</dbReference>
<proteinExistence type="inferred from homology"/>
<dbReference type="PRINTS" id="PR00616">
    <property type="entry name" value="CCAATSUBUNTB"/>
</dbReference>
<evidence type="ECO:0000256" key="3">
    <source>
        <dbReference type="ARBA" id="ARBA00023125"/>
    </source>
</evidence>
<evidence type="ECO:0000256" key="5">
    <source>
        <dbReference type="ARBA" id="ARBA00023242"/>
    </source>
</evidence>
<keyword evidence="2 6" id="KW-0805">Transcription regulation</keyword>
<evidence type="ECO:0000256" key="4">
    <source>
        <dbReference type="ARBA" id="ARBA00023163"/>
    </source>
</evidence>
<feature type="region of interest" description="Disordered" evidence="7">
    <location>
        <begin position="241"/>
        <end position="274"/>
    </location>
</feature>
<keyword evidence="5 6" id="KW-0539">Nucleus</keyword>
<comment type="subcellular location">
    <subcellularLocation>
        <location evidence="1 6">Nucleus</location>
    </subcellularLocation>
</comment>
<dbReference type="Pfam" id="PF02045">
    <property type="entry name" value="CBFB_NFYA"/>
    <property type="match status" value="1"/>
</dbReference>
<keyword evidence="4 6" id="KW-0804">Transcription</keyword>
<accession>A0ABN7RW02</accession>
<keyword evidence="3 6" id="KW-0238">DNA-binding</keyword>
<reference evidence="8 9" key="1">
    <citation type="submission" date="2021-04" db="EMBL/GenBank/DDBJ databases">
        <authorList>
            <person name="Bliznina A."/>
        </authorList>
    </citation>
    <scope>NUCLEOTIDE SEQUENCE [LARGE SCALE GENOMIC DNA]</scope>
</reference>
<keyword evidence="9" id="KW-1185">Reference proteome</keyword>
<organism evidence="8 9">
    <name type="scientific">Oikopleura dioica</name>
    <name type="common">Tunicate</name>
    <dbReference type="NCBI Taxonomy" id="34765"/>
    <lineage>
        <taxon>Eukaryota</taxon>
        <taxon>Metazoa</taxon>
        <taxon>Chordata</taxon>
        <taxon>Tunicata</taxon>
        <taxon>Appendicularia</taxon>
        <taxon>Copelata</taxon>
        <taxon>Oikopleuridae</taxon>
        <taxon>Oikopleura</taxon>
    </lineage>
</organism>
<dbReference type="Gene3D" id="6.10.250.2430">
    <property type="match status" value="1"/>
</dbReference>
<sequence length="383" mass="41065">MKDGSIYDYQTDPLLSAGCCNIDEETIELFGDEQQVVYADESIDRVVPAYEAPLSVVHTESMSFIINRSESNTQQYATVQGQPLQLVTLGANNIVGNSGQQIQLIQTGNSFNGNGQQIITLGSVGNGEQKQSEQGQQQGGLVIQNADGSSQIVQLLSPSNAGQGAVIMIPTSMAGGGGAHVIKQAPDHVPDEEPLYVNAKQYNRILKRRKARGKLEAAGLLPKERKKYLHESRHKHAMNRCRGEGGRFHSNVPPTEGESNQQENYNSTGRPLRHPEVPIAMSTRAPQQHATILTQSNDQATQDAAQEAAQYATALSNLQPGQIIRTSSGQTFQLADASAMGMVGANGASFVTLQEVPSTKTEVTVSDGQELGVARTVTLSTAE</sequence>
<evidence type="ECO:0000313" key="8">
    <source>
        <dbReference type="EMBL" id="CAG5086816.1"/>
    </source>
</evidence>
<comment type="similarity">
    <text evidence="6">Belongs to the NFYA/HAP2 subunit family.</text>
</comment>
<evidence type="ECO:0000313" key="9">
    <source>
        <dbReference type="Proteomes" id="UP001158576"/>
    </source>
</evidence>
<protein>
    <recommendedName>
        <fullName evidence="6">Nuclear transcription factor Y subunit</fullName>
    </recommendedName>
</protein>
<feature type="compositionally biased region" description="Polar residues" evidence="7">
    <location>
        <begin position="257"/>
        <end position="269"/>
    </location>
</feature>
<dbReference type="EMBL" id="OU015568">
    <property type="protein sequence ID" value="CAG5086816.1"/>
    <property type="molecule type" value="Genomic_DNA"/>
</dbReference>
<evidence type="ECO:0000256" key="1">
    <source>
        <dbReference type="ARBA" id="ARBA00004123"/>
    </source>
</evidence>
<dbReference type="SMART" id="SM00521">
    <property type="entry name" value="CBF"/>
    <property type="match status" value="1"/>
</dbReference>
<evidence type="ECO:0000256" key="7">
    <source>
        <dbReference type="SAM" id="MobiDB-lite"/>
    </source>
</evidence>
<name>A0ABN7RW02_OIKDI</name>
<dbReference type="PROSITE" id="PS51152">
    <property type="entry name" value="NFYA_HAP2_2"/>
    <property type="match status" value="1"/>
</dbReference>
<gene>
    <name evidence="8" type="ORF">OKIOD_LOCUS2925</name>
</gene>
<evidence type="ECO:0000256" key="2">
    <source>
        <dbReference type="ARBA" id="ARBA00023015"/>
    </source>
</evidence>
<dbReference type="InterPro" id="IPR001289">
    <property type="entry name" value="NFYA"/>
</dbReference>
<evidence type="ECO:0000256" key="6">
    <source>
        <dbReference type="RuleBase" id="RU367155"/>
    </source>
</evidence>
<comment type="subunit">
    <text evidence="6">Heterotrimer.</text>
</comment>
<comment type="function">
    <text evidence="6">Component of the sequence-specific heterotrimeric transcription factor (NF-Y) which specifically recognizes a 5'-CCAAT-3' box motif found in the promoters of its target genes.</text>
</comment>
<dbReference type="Proteomes" id="UP001158576">
    <property type="component" value="Chromosome PAR"/>
</dbReference>